<evidence type="ECO:0000313" key="3">
    <source>
        <dbReference type="Proteomes" id="UP001196873"/>
    </source>
</evidence>
<feature type="signal peptide" evidence="1">
    <location>
        <begin position="1"/>
        <end position="23"/>
    </location>
</feature>
<dbReference type="PROSITE" id="PS51257">
    <property type="entry name" value="PROKAR_LIPOPROTEIN"/>
    <property type="match status" value="1"/>
</dbReference>
<keyword evidence="1" id="KW-0732">Signal</keyword>
<gene>
    <name evidence="2" type="ORF">KZY68_12610</name>
</gene>
<feature type="chain" id="PRO_5043374846" evidence="1">
    <location>
        <begin position="24"/>
        <end position="263"/>
    </location>
</feature>
<organism evidence="2 3">
    <name type="scientific">Segatella salivae</name>
    <dbReference type="NCBI Taxonomy" id="228604"/>
    <lineage>
        <taxon>Bacteria</taxon>
        <taxon>Pseudomonadati</taxon>
        <taxon>Bacteroidota</taxon>
        <taxon>Bacteroidia</taxon>
        <taxon>Bacteroidales</taxon>
        <taxon>Prevotellaceae</taxon>
        <taxon>Segatella</taxon>
    </lineage>
</organism>
<dbReference type="AlphaFoldDB" id="A0AAW4NUE0"/>
<protein>
    <submittedName>
        <fullName evidence="2">Uncharacterized protein</fullName>
    </submittedName>
</protein>
<sequence length="263" mass="27631">MKNKIFQMSLLVAFAAATLSACSDSYEYEGASLSTKNAAIKADGKTSLTVVKPSENSFDIVVQRIDSTQAGEVKLESSNSKFSVPATVSFAANEGTKKVTVTYNVAGGSTESATISVAADQAYEYRVTSIVYQVSRLNVVGVQNITYTSVLGGFVLTTDAYKLADGTYFLPANKNGFDYDVEFKVTNGSVIIPGQRAMIHPRYGDVYICGNANGDAALTADGISGSGVAGTMDATTHVASLKVYHAVPGTGAFGNRADVLKFN</sequence>
<dbReference type="RefSeq" id="WP_219428336.1">
    <property type="nucleotide sequence ID" value="NZ_JAHXRD010000021.1"/>
</dbReference>
<evidence type="ECO:0000256" key="1">
    <source>
        <dbReference type="SAM" id="SignalP"/>
    </source>
</evidence>
<comment type="caution">
    <text evidence="2">The sequence shown here is derived from an EMBL/GenBank/DDBJ whole genome shotgun (WGS) entry which is preliminary data.</text>
</comment>
<proteinExistence type="predicted"/>
<accession>A0AAW4NUE0</accession>
<reference evidence="2" key="1">
    <citation type="submission" date="2021-07" db="EMBL/GenBank/DDBJ databases">
        <title>Genomic diversity and antimicrobial resistance of Prevotella spp. isolated from chronic lung disease airways.</title>
        <authorList>
            <person name="Webb K.A."/>
            <person name="Olagoke O.S."/>
            <person name="Baird T."/>
            <person name="Neill J."/>
            <person name="Pham A."/>
            <person name="Wells T.J."/>
            <person name="Ramsay K.A."/>
            <person name="Bell S.C."/>
            <person name="Sarovich D.S."/>
            <person name="Price E.P."/>
        </authorList>
    </citation>
    <scope>NUCLEOTIDE SEQUENCE</scope>
    <source>
        <strain evidence="2">SCHI0047.S.3</strain>
    </source>
</reference>
<evidence type="ECO:0000313" key="2">
    <source>
        <dbReference type="EMBL" id="MBW4866823.1"/>
    </source>
</evidence>
<dbReference type="Proteomes" id="UP001196873">
    <property type="component" value="Unassembled WGS sequence"/>
</dbReference>
<dbReference type="EMBL" id="JAHXRF010000022">
    <property type="protein sequence ID" value="MBW4866823.1"/>
    <property type="molecule type" value="Genomic_DNA"/>
</dbReference>
<name>A0AAW4NUE0_9BACT</name>